<dbReference type="InterPro" id="IPR023140">
    <property type="entry name" value="DUF357"/>
</dbReference>
<evidence type="ECO:0000313" key="3">
    <source>
        <dbReference type="Proteomes" id="UP000000391"/>
    </source>
</evidence>
<dbReference type="GeneID" id="9347054"/>
<sequence>MAADLNEKVDRYQRLLEKALEKAEFIPIENSHMYTAASDFYTMAKAYYEDGMHFLKMNDPVNALACFSYGHAWLDAGAKLGVFIVDDEKLFTI</sequence>
<keyword evidence="3" id="KW-1185">Reference proteome</keyword>
<dbReference type="InterPro" id="IPR036809">
    <property type="entry name" value="AF1782-like_sf"/>
</dbReference>
<dbReference type="Proteomes" id="UP000000391">
    <property type="component" value="Chromosome"/>
</dbReference>
<dbReference type="Gene3D" id="1.20.1270.90">
    <property type="entry name" value="AF1782-like"/>
    <property type="match status" value="1"/>
</dbReference>
<accession>D7E9J9</accession>
<dbReference type="Pfam" id="PF04010">
    <property type="entry name" value="DUF357"/>
    <property type="match status" value="1"/>
</dbReference>
<evidence type="ECO:0000259" key="1">
    <source>
        <dbReference type="Pfam" id="PF04010"/>
    </source>
</evidence>
<gene>
    <name evidence="2" type="ordered locus">Metev_1415</name>
</gene>
<dbReference type="OrthoDB" id="148073at2157"/>
<evidence type="ECO:0000313" key="2">
    <source>
        <dbReference type="EMBL" id="ADI74271.1"/>
    </source>
</evidence>
<dbReference type="AlphaFoldDB" id="D7E9J9"/>
<dbReference type="STRING" id="644295.Metev_1415"/>
<feature type="domain" description="DUF357" evidence="1">
    <location>
        <begin position="11"/>
        <end position="83"/>
    </location>
</feature>
<dbReference type="RefSeq" id="WP_013194836.1">
    <property type="nucleotide sequence ID" value="NC_014253.1"/>
</dbReference>
<dbReference type="KEGG" id="mev:Metev_1415"/>
<protein>
    <recommendedName>
        <fullName evidence="1">DUF357 domain-containing protein</fullName>
    </recommendedName>
</protein>
<proteinExistence type="predicted"/>
<dbReference type="HOGENOM" id="CLU_180506_0_0_2"/>
<dbReference type="EMBL" id="CP002069">
    <property type="protein sequence ID" value="ADI74271.1"/>
    <property type="molecule type" value="Genomic_DNA"/>
</dbReference>
<dbReference type="SUPFAM" id="SSF158372">
    <property type="entry name" value="AF1782-like"/>
    <property type="match status" value="1"/>
</dbReference>
<organism evidence="2 3">
    <name type="scientific">Methanohalobium evestigatum (strain ATCC BAA-1072 / DSM 3721 / NBRC 107634 / OCM 161 / Z-7303)</name>
    <dbReference type="NCBI Taxonomy" id="644295"/>
    <lineage>
        <taxon>Archaea</taxon>
        <taxon>Methanobacteriati</taxon>
        <taxon>Methanobacteriota</taxon>
        <taxon>Stenosarchaea group</taxon>
        <taxon>Methanomicrobia</taxon>
        <taxon>Methanosarcinales</taxon>
        <taxon>Methanosarcinaceae</taxon>
        <taxon>Methanohalobium</taxon>
    </lineage>
</organism>
<reference evidence="2 3" key="1">
    <citation type="submission" date="2010-06" db="EMBL/GenBank/DDBJ databases">
        <title>Complete sequence chromosome of Methanohalobium evestigatum Z-7303.</title>
        <authorList>
            <consortium name="US DOE Joint Genome Institute"/>
            <person name="Lucas S."/>
            <person name="Copeland A."/>
            <person name="Lapidus A."/>
            <person name="Cheng J.-F."/>
            <person name="Bruce D."/>
            <person name="Goodwin L."/>
            <person name="Pitluck S."/>
            <person name="Saunders E."/>
            <person name="Detter J.C."/>
            <person name="Han C."/>
            <person name="Tapia R."/>
            <person name="Land M."/>
            <person name="Hauser L."/>
            <person name="Kyrpides N."/>
            <person name="Mikhailova N."/>
            <person name="Sieprawska-Lupa M."/>
            <person name="Whitman W.B."/>
            <person name="Anderson I."/>
            <person name="Woyke T."/>
        </authorList>
    </citation>
    <scope>NUCLEOTIDE SEQUENCE [LARGE SCALE GENOMIC DNA]</scope>
    <source>
        <strain evidence="3">ATCC BAA-1072 / DSM 3721 / NBRC 107634 / OCM 161 / Z-7303</strain>
    </source>
</reference>
<name>D7E9J9_METEZ</name>